<organism evidence="1 2">
    <name type="scientific">Microthyrium microscopicum</name>
    <dbReference type="NCBI Taxonomy" id="703497"/>
    <lineage>
        <taxon>Eukaryota</taxon>
        <taxon>Fungi</taxon>
        <taxon>Dikarya</taxon>
        <taxon>Ascomycota</taxon>
        <taxon>Pezizomycotina</taxon>
        <taxon>Dothideomycetes</taxon>
        <taxon>Dothideomycetes incertae sedis</taxon>
        <taxon>Microthyriales</taxon>
        <taxon>Microthyriaceae</taxon>
        <taxon>Microthyrium</taxon>
    </lineage>
</organism>
<keyword evidence="2" id="KW-1185">Reference proteome</keyword>
<dbReference type="AlphaFoldDB" id="A0A6A6UPH5"/>
<proteinExistence type="predicted"/>
<protein>
    <submittedName>
        <fullName evidence="1">Uncharacterized protein</fullName>
    </submittedName>
</protein>
<name>A0A6A6UPH5_9PEZI</name>
<dbReference type="EMBL" id="MU004231">
    <property type="protein sequence ID" value="KAF2672794.1"/>
    <property type="molecule type" value="Genomic_DNA"/>
</dbReference>
<reference evidence="1" key="1">
    <citation type="journal article" date="2020" name="Stud. Mycol.">
        <title>101 Dothideomycetes genomes: a test case for predicting lifestyles and emergence of pathogens.</title>
        <authorList>
            <person name="Haridas S."/>
            <person name="Albert R."/>
            <person name="Binder M."/>
            <person name="Bloem J."/>
            <person name="Labutti K."/>
            <person name="Salamov A."/>
            <person name="Andreopoulos B."/>
            <person name="Baker S."/>
            <person name="Barry K."/>
            <person name="Bills G."/>
            <person name="Bluhm B."/>
            <person name="Cannon C."/>
            <person name="Castanera R."/>
            <person name="Culley D."/>
            <person name="Daum C."/>
            <person name="Ezra D."/>
            <person name="Gonzalez J."/>
            <person name="Henrissat B."/>
            <person name="Kuo A."/>
            <person name="Liang C."/>
            <person name="Lipzen A."/>
            <person name="Lutzoni F."/>
            <person name="Magnuson J."/>
            <person name="Mondo S."/>
            <person name="Nolan M."/>
            <person name="Ohm R."/>
            <person name="Pangilinan J."/>
            <person name="Park H.-J."/>
            <person name="Ramirez L."/>
            <person name="Alfaro M."/>
            <person name="Sun H."/>
            <person name="Tritt A."/>
            <person name="Yoshinaga Y."/>
            <person name="Zwiers L.-H."/>
            <person name="Turgeon B."/>
            <person name="Goodwin S."/>
            <person name="Spatafora J."/>
            <person name="Crous P."/>
            <person name="Grigoriev I."/>
        </authorList>
    </citation>
    <scope>NUCLEOTIDE SEQUENCE</scope>
    <source>
        <strain evidence="1">CBS 115976</strain>
    </source>
</reference>
<evidence type="ECO:0000313" key="1">
    <source>
        <dbReference type="EMBL" id="KAF2672794.1"/>
    </source>
</evidence>
<evidence type="ECO:0000313" key="2">
    <source>
        <dbReference type="Proteomes" id="UP000799302"/>
    </source>
</evidence>
<sequence length="116" mass="13754">MPMTLMGRRTTATQALHHHQYHHQHQYQYQYHQYHQHHHFNYKSSQQALPRTLDSQTPQQGSRSVSLAFCYFPFGLSFPSLIIDPCYLGTWSERAHQLCVPPDRFAHQIHATSWHT</sequence>
<gene>
    <name evidence="1" type="ORF">BT63DRAFT_475394</name>
</gene>
<dbReference type="Proteomes" id="UP000799302">
    <property type="component" value="Unassembled WGS sequence"/>
</dbReference>
<accession>A0A6A6UPH5</accession>